<dbReference type="EnsemblPlants" id="MELO3C033303.2.1">
    <property type="protein sequence ID" value="MELO3C033303.2.1"/>
    <property type="gene ID" value="MELO3C033303.2"/>
</dbReference>
<dbReference type="Gramene" id="MELO3C033303.2.1">
    <property type="protein sequence ID" value="MELO3C033303.2.1"/>
    <property type="gene ID" value="MELO3C033303.2"/>
</dbReference>
<sequence length="60" mass="6809">MTLYEENPRESHEGLEGEDLYEELCKACAGPLVEVSIDGERAEKEMDEVYAQITLYPEAD</sequence>
<proteinExistence type="predicted"/>
<dbReference type="AlphaFoldDB" id="A0A9I9EGW6"/>
<protein>
    <submittedName>
        <fullName evidence="1">Uncharacterized protein</fullName>
    </submittedName>
</protein>
<organism evidence="1">
    <name type="scientific">Cucumis melo</name>
    <name type="common">Muskmelon</name>
    <dbReference type="NCBI Taxonomy" id="3656"/>
    <lineage>
        <taxon>Eukaryota</taxon>
        <taxon>Viridiplantae</taxon>
        <taxon>Streptophyta</taxon>
        <taxon>Embryophyta</taxon>
        <taxon>Tracheophyta</taxon>
        <taxon>Spermatophyta</taxon>
        <taxon>Magnoliopsida</taxon>
        <taxon>eudicotyledons</taxon>
        <taxon>Gunneridae</taxon>
        <taxon>Pentapetalae</taxon>
        <taxon>rosids</taxon>
        <taxon>fabids</taxon>
        <taxon>Cucurbitales</taxon>
        <taxon>Cucurbitaceae</taxon>
        <taxon>Benincaseae</taxon>
        <taxon>Cucumis</taxon>
    </lineage>
</organism>
<name>A0A9I9EGW6_CUCME</name>
<reference evidence="1" key="1">
    <citation type="submission" date="2023-03" db="UniProtKB">
        <authorList>
            <consortium name="EnsemblPlants"/>
        </authorList>
    </citation>
    <scope>IDENTIFICATION</scope>
</reference>
<evidence type="ECO:0000313" key="1">
    <source>
        <dbReference type="EnsemblPlants" id="MELO3C033303.2.1"/>
    </source>
</evidence>
<accession>A0A9I9EGW6</accession>